<accession>A0AAV8USY7</accession>
<dbReference type="Proteomes" id="UP001157974">
    <property type="component" value="Unassembled WGS sequence"/>
</dbReference>
<dbReference type="InterPro" id="IPR036291">
    <property type="entry name" value="NAD(P)-bd_dom_sf"/>
</dbReference>
<dbReference type="EMBL" id="JAMWBK010000007">
    <property type="protein sequence ID" value="KAJ8903716.1"/>
    <property type="molecule type" value="Genomic_DNA"/>
</dbReference>
<dbReference type="Pfam" id="PF01370">
    <property type="entry name" value="Epimerase"/>
    <property type="match status" value="1"/>
</dbReference>
<dbReference type="AlphaFoldDB" id="A0AAV8USY7"/>
<keyword evidence="3" id="KW-1185">Reference proteome</keyword>
<dbReference type="PANTHER" id="PTHR11092:SF0">
    <property type="entry name" value="EPIMERASE FAMILY PROTEIN SDR39U1"/>
    <property type="match status" value="1"/>
</dbReference>
<dbReference type="NCBIfam" id="TIGR01777">
    <property type="entry name" value="yfcH"/>
    <property type="match status" value="1"/>
</dbReference>
<dbReference type="PANTHER" id="PTHR11092">
    <property type="entry name" value="SUGAR NUCLEOTIDE EPIMERASE RELATED"/>
    <property type="match status" value="1"/>
</dbReference>
<sequence length="391" mass="42406">MDQRSGFLWLGAGGGACFRAARRRRVVCGLDGNDGGRRLKGMKVAVSGGTGFVGSHVVQRLIDEGADQVVLLTRDLKKAWGVFPSKEFPNVDFVYFNSAVGATRKDEPLLERKLRDCDAVVNLAGEPLAEGRWTEKRKAEIRNSRVIGTRRIVSILKRNVLNGSTPTTLINASAVGFYGTSSTASFDESSPAGKDFLANIAKAWEAEARRASADGNRTVLLRLGLVMSIDGGALQKLVPVFKAFLGGPVGTGAQWVSWVHMDDVLDIVTDAIVSDSYSGAYNVTSPQPARFSEICDELGARLGRPSWLPVPSSILNLMLGDSAQLVLKGQKVLPNPNTWTVKLNNERIQVKSRVCVSEACLGKTKQARATCTKAESRFQHFHMNDSQSHSM</sequence>
<protein>
    <recommendedName>
        <fullName evidence="1">NAD-dependent epimerase/dehydratase domain-containing protein</fullName>
    </recommendedName>
</protein>
<comment type="caution">
    <text evidence="2">The sequence shown here is derived from an EMBL/GenBank/DDBJ whole genome shotgun (WGS) entry which is preliminary data.</text>
</comment>
<feature type="domain" description="NAD-dependent epimerase/dehydratase" evidence="1">
    <location>
        <begin position="45"/>
        <end position="282"/>
    </location>
</feature>
<dbReference type="InterPro" id="IPR001509">
    <property type="entry name" value="Epimerase_deHydtase"/>
</dbReference>
<dbReference type="InterPro" id="IPR010099">
    <property type="entry name" value="SDR39U1"/>
</dbReference>
<gene>
    <name evidence="2" type="ORF">NDN08_004816</name>
</gene>
<name>A0AAV8USY7_9RHOD</name>
<evidence type="ECO:0000313" key="3">
    <source>
        <dbReference type="Proteomes" id="UP001157974"/>
    </source>
</evidence>
<organism evidence="2 3">
    <name type="scientific">Rhodosorus marinus</name>
    <dbReference type="NCBI Taxonomy" id="101924"/>
    <lineage>
        <taxon>Eukaryota</taxon>
        <taxon>Rhodophyta</taxon>
        <taxon>Stylonematophyceae</taxon>
        <taxon>Stylonematales</taxon>
        <taxon>Stylonemataceae</taxon>
        <taxon>Rhodosorus</taxon>
    </lineage>
</organism>
<proteinExistence type="predicted"/>
<dbReference type="Gene3D" id="3.40.50.720">
    <property type="entry name" value="NAD(P)-binding Rossmann-like Domain"/>
    <property type="match status" value="1"/>
</dbReference>
<evidence type="ECO:0000313" key="2">
    <source>
        <dbReference type="EMBL" id="KAJ8903716.1"/>
    </source>
</evidence>
<reference evidence="2 3" key="1">
    <citation type="journal article" date="2023" name="Nat. Commun.">
        <title>Origin of minicircular mitochondrial genomes in red algae.</title>
        <authorList>
            <person name="Lee Y."/>
            <person name="Cho C.H."/>
            <person name="Lee Y.M."/>
            <person name="Park S.I."/>
            <person name="Yang J.H."/>
            <person name="West J.A."/>
            <person name="Bhattacharya D."/>
            <person name="Yoon H.S."/>
        </authorList>
    </citation>
    <scope>NUCLEOTIDE SEQUENCE [LARGE SCALE GENOMIC DNA]</scope>
    <source>
        <strain evidence="2 3">CCMP1338</strain>
        <tissue evidence="2">Whole cell</tissue>
    </source>
</reference>
<dbReference type="SUPFAM" id="SSF51735">
    <property type="entry name" value="NAD(P)-binding Rossmann-fold domains"/>
    <property type="match status" value="1"/>
</dbReference>
<evidence type="ECO:0000259" key="1">
    <source>
        <dbReference type="Pfam" id="PF01370"/>
    </source>
</evidence>
<dbReference type="PROSITE" id="PS51257">
    <property type="entry name" value="PROKAR_LIPOPROTEIN"/>
    <property type="match status" value="1"/>
</dbReference>